<evidence type="ECO:0000313" key="3">
    <source>
        <dbReference type="EMBL" id="SEF61206.1"/>
    </source>
</evidence>
<dbReference type="PANTHER" id="PTHR34547:SF1">
    <property type="entry name" value="YACP-LIKE NYN DOMAIN PROTEIN"/>
    <property type="match status" value="1"/>
</dbReference>
<evidence type="ECO:0000256" key="1">
    <source>
        <dbReference type="SAM" id="Coils"/>
    </source>
</evidence>
<name>A0A1H5TEG8_9ACTN</name>
<protein>
    <submittedName>
        <fullName evidence="3">Predicted RNA-binding protein containing a PIN domain</fullName>
    </submittedName>
</protein>
<feature type="compositionally biased region" description="Gly residues" evidence="2">
    <location>
        <begin position="36"/>
        <end position="45"/>
    </location>
</feature>
<reference evidence="3 4" key="1">
    <citation type="submission" date="2016-10" db="EMBL/GenBank/DDBJ databases">
        <authorList>
            <person name="de Groot N.N."/>
        </authorList>
    </citation>
    <scope>NUCLEOTIDE SEQUENCE [LARGE SCALE GENOMIC DNA]</scope>
    <source>
        <strain evidence="3 4">CGMCC 4.2023</strain>
    </source>
</reference>
<evidence type="ECO:0000313" key="4">
    <source>
        <dbReference type="Proteomes" id="UP000236754"/>
    </source>
</evidence>
<feature type="coiled-coil region" evidence="1">
    <location>
        <begin position="204"/>
        <end position="325"/>
    </location>
</feature>
<feature type="compositionally biased region" description="Low complexity" evidence="2">
    <location>
        <begin position="80"/>
        <end position="92"/>
    </location>
</feature>
<dbReference type="Pfam" id="PF05991">
    <property type="entry name" value="NYN_YacP"/>
    <property type="match status" value="1"/>
</dbReference>
<organism evidence="3 4">
    <name type="scientific">Actinacidiphila yanglinensis</name>
    <dbReference type="NCBI Taxonomy" id="310779"/>
    <lineage>
        <taxon>Bacteria</taxon>
        <taxon>Bacillati</taxon>
        <taxon>Actinomycetota</taxon>
        <taxon>Actinomycetes</taxon>
        <taxon>Kitasatosporales</taxon>
        <taxon>Streptomycetaceae</taxon>
        <taxon>Actinacidiphila</taxon>
    </lineage>
</organism>
<dbReference type="InterPro" id="IPR010298">
    <property type="entry name" value="YacP-like"/>
</dbReference>
<evidence type="ECO:0000256" key="2">
    <source>
        <dbReference type="SAM" id="MobiDB-lite"/>
    </source>
</evidence>
<dbReference type="AlphaFoldDB" id="A0A1H5TEG8"/>
<keyword evidence="4" id="KW-1185">Reference proteome</keyword>
<proteinExistence type="predicted"/>
<keyword evidence="1" id="KW-0175">Coiled coil</keyword>
<dbReference type="EMBL" id="FNVU01000001">
    <property type="protein sequence ID" value="SEF61206.1"/>
    <property type="molecule type" value="Genomic_DNA"/>
</dbReference>
<feature type="compositionally biased region" description="Low complexity" evidence="2">
    <location>
        <begin position="22"/>
        <end position="35"/>
    </location>
</feature>
<sequence length="529" mass="55064">MDGNGGQPRPEQSGPGAGATRGAEPVEQAAAEGGAALPGGAGSAGPVGPAEPSAEPARSPGAAEGAEPVESGGAPDSEEGAGPTEGAEPVEPALDRPLPEGVRHRVVAIAADAFGGFTYPELPVSLRPYARFTPSRRVKYAATALAAALESDPAFRQKVAGRLREAQPELTGALDAGSPPPAAEPLDVAAAAYLLRPAGWAKLVATAGEEAQRAEAERADEETARELVRLREEVAALQAQIRADATRARGELEAVRKDGDALHRKLRAAHSDVKRAESAQRKLQAELDETRAAAARERAAAESDARRLRARLTEAEAAVEAGRRAVREGRSVEEVRLRLLLDTVLDAAAGLRRELALPPRDTLGVLPADTVDAVAPGSFSARDIATRALSETDPALLDQLLALPQAHLVVDGYNVTKTGYPALPLEKQRLRLLGGLAALAAQSGAEVTCVFDGADLDMPVLLAPPRGVRVLFSKAGETADELIRRLVRAEPPGRQIVVVSADREVADGVAKAGARPVASVLLLKRLARV</sequence>
<dbReference type="Proteomes" id="UP000236754">
    <property type="component" value="Unassembled WGS sequence"/>
</dbReference>
<gene>
    <name evidence="3" type="ORF">SAMN05216223_101495</name>
</gene>
<accession>A0A1H5TEG8</accession>
<feature type="region of interest" description="Disordered" evidence="2">
    <location>
        <begin position="1"/>
        <end position="98"/>
    </location>
</feature>
<dbReference type="PANTHER" id="PTHR34547">
    <property type="entry name" value="YACP-LIKE NYN DOMAIN PROTEIN"/>
    <property type="match status" value="1"/>
</dbReference>
<feature type="compositionally biased region" description="Low complexity" evidence="2">
    <location>
        <begin position="46"/>
        <end position="68"/>
    </location>
</feature>